<feature type="compositionally biased region" description="Acidic residues" evidence="1">
    <location>
        <begin position="140"/>
        <end position="149"/>
    </location>
</feature>
<dbReference type="RefSeq" id="WP_226934548.1">
    <property type="nucleotide sequence ID" value="NZ_JACDXX010000004.1"/>
</dbReference>
<gene>
    <name evidence="2" type="ORF">H0485_06475</name>
</gene>
<dbReference type="Proteomes" id="UP001198571">
    <property type="component" value="Unassembled WGS sequence"/>
</dbReference>
<accession>A0ABS8CJW8</accession>
<comment type="caution">
    <text evidence="2">The sequence shown here is derived from an EMBL/GenBank/DDBJ whole genome shotgun (WGS) entry which is preliminary data.</text>
</comment>
<proteinExistence type="predicted"/>
<evidence type="ECO:0000313" key="3">
    <source>
        <dbReference type="Proteomes" id="UP001198571"/>
    </source>
</evidence>
<feature type="region of interest" description="Disordered" evidence="1">
    <location>
        <begin position="98"/>
        <end position="149"/>
    </location>
</feature>
<protein>
    <submittedName>
        <fullName evidence="2">Uncharacterized protein</fullName>
    </submittedName>
</protein>
<dbReference type="EMBL" id="JACDXX010000004">
    <property type="protein sequence ID" value="MCB5409646.1"/>
    <property type="molecule type" value="Genomic_DNA"/>
</dbReference>
<organism evidence="2 3">
    <name type="scientific">Pseudogemmobacter faecipullorum</name>
    <dbReference type="NCBI Taxonomy" id="2755041"/>
    <lineage>
        <taxon>Bacteria</taxon>
        <taxon>Pseudomonadati</taxon>
        <taxon>Pseudomonadota</taxon>
        <taxon>Alphaproteobacteria</taxon>
        <taxon>Rhodobacterales</taxon>
        <taxon>Paracoccaceae</taxon>
        <taxon>Pseudogemmobacter</taxon>
    </lineage>
</organism>
<reference evidence="2 3" key="1">
    <citation type="submission" date="2020-07" db="EMBL/GenBank/DDBJ databases">
        <title>Pseudogemmobacter sp. nov., isolated from poultry manure in Taiwan.</title>
        <authorList>
            <person name="Lin S.-Y."/>
            <person name="Tang Y.-S."/>
            <person name="Young C.-C."/>
        </authorList>
    </citation>
    <scope>NUCLEOTIDE SEQUENCE [LARGE SCALE GENOMIC DNA]</scope>
    <source>
        <strain evidence="2 3">CC-YST710</strain>
    </source>
</reference>
<evidence type="ECO:0000256" key="1">
    <source>
        <dbReference type="SAM" id="MobiDB-lite"/>
    </source>
</evidence>
<keyword evidence="3" id="KW-1185">Reference proteome</keyword>
<sequence length="149" mass="16318">MLIWEVILLAGRTVFFLLSPFTENVNYYRRIGGNLRLQFPHRQSQQKTVAAKVMAEGKKGVPAVAGCHAAPVPEPSEHDFDALSDSCIDHDPPLAAGFRGEAFYHPDERPSPAPTPPPVKEHPRRAVFTGRIAPAKPIAIDEDMPLSTG</sequence>
<name>A0ABS8CJW8_9RHOB</name>
<evidence type="ECO:0000313" key="2">
    <source>
        <dbReference type="EMBL" id="MCB5409646.1"/>
    </source>
</evidence>